<dbReference type="GO" id="GO:0070522">
    <property type="term" value="C:ERCC4-ERCC1 complex"/>
    <property type="evidence" value="ECO:0007669"/>
    <property type="project" value="TreeGrafter"/>
</dbReference>
<keyword evidence="5" id="KW-0234">DNA repair</keyword>
<dbReference type="GO" id="GO:0003697">
    <property type="term" value="F:single-stranded DNA binding"/>
    <property type="evidence" value="ECO:0007669"/>
    <property type="project" value="TreeGrafter"/>
</dbReference>
<dbReference type="PANTHER" id="PTHR12749:SF0">
    <property type="entry name" value="DNA EXCISION REPAIR PROTEIN ERCC-1"/>
    <property type="match status" value="1"/>
</dbReference>
<dbReference type="VEuPathDB" id="FungiDB:SeMB42_g04754"/>
<organism evidence="10 11">
    <name type="scientific">Synchytrium endobioticum</name>
    <dbReference type="NCBI Taxonomy" id="286115"/>
    <lineage>
        <taxon>Eukaryota</taxon>
        <taxon>Fungi</taxon>
        <taxon>Fungi incertae sedis</taxon>
        <taxon>Chytridiomycota</taxon>
        <taxon>Chytridiomycota incertae sedis</taxon>
        <taxon>Chytridiomycetes</taxon>
        <taxon>Synchytriales</taxon>
        <taxon>Synchytriaceae</taxon>
        <taxon>Synchytrium</taxon>
    </lineage>
</organism>
<dbReference type="CDD" id="cd22325">
    <property type="entry name" value="ERCC1_C-like"/>
    <property type="match status" value="1"/>
</dbReference>
<dbReference type="FunFam" id="1.10.150.20:FF:000017">
    <property type="entry name" value="DNA excision repair protein ERCC-1"/>
    <property type="match status" value="1"/>
</dbReference>
<dbReference type="GO" id="GO:0000110">
    <property type="term" value="C:nucleotide-excision repair factor 1 complex"/>
    <property type="evidence" value="ECO:0007669"/>
    <property type="project" value="TreeGrafter"/>
</dbReference>
<evidence type="ECO:0000313" key="10">
    <source>
        <dbReference type="EMBL" id="TPX49845.1"/>
    </source>
</evidence>
<sequence length="364" mass="39718">MASNSNSSNTPSGSLAAPTKRKIQLANASDLDAGRSLTTAINRFQPKGINLDDASHTTARADTADLPSAGILPGATVRHVPPPPIAPRRDIPMLTSAGTIQKAASFSDAFGFVRDTPAYKPPQAVTPSSSHAAPNPRDPSHCASTDRPATRMPTLQRKSPNAILVNSNQNGNTVLKCIRNVAWEYSDIIPDYQMGSTACALFLSLKYHRLHPEYIFTRIKQLARSFTLRIMLVMIDVADHQSALRELSKICVINDFTLILSWSAEEAGRYLETFKAYESKPPDFIKEKVDDDYLSKLTDVLTQVKSVNKTDVVTLATTFGSLRNIIAATPEELNMCPGFGDQKVRRLQAAFSEPFVLSGKTKAT</sequence>
<dbReference type="EMBL" id="QEAM01000026">
    <property type="protein sequence ID" value="TPX49845.1"/>
    <property type="molecule type" value="Genomic_DNA"/>
</dbReference>
<comment type="similarity">
    <text evidence="2">Belongs to the ERCC1/RAD10/SWI10 family.</text>
</comment>
<feature type="region of interest" description="Disordered" evidence="8">
    <location>
        <begin position="1"/>
        <end position="21"/>
    </location>
</feature>
<evidence type="ECO:0000259" key="9">
    <source>
        <dbReference type="Pfam" id="PF03834"/>
    </source>
</evidence>
<evidence type="ECO:0000256" key="1">
    <source>
        <dbReference type="ARBA" id="ARBA00004123"/>
    </source>
</evidence>
<dbReference type="GO" id="GO:0006312">
    <property type="term" value="P:mitotic recombination"/>
    <property type="evidence" value="ECO:0007669"/>
    <property type="project" value="TreeGrafter"/>
</dbReference>
<evidence type="ECO:0000256" key="4">
    <source>
        <dbReference type="ARBA" id="ARBA00023125"/>
    </source>
</evidence>
<dbReference type="Pfam" id="PF14520">
    <property type="entry name" value="HHH_5"/>
    <property type="match status" value="1"/>
</dbReference>
<evidence type="ECO:0000256" key="8">
    <source>
        <dbReference type="SAM" id="MobiDB-lite"/>
    </source>
</evidence>
<dbReference type="InterPro" id="IPR010994">
    <property type="entry name" value="RuvA_2-like"/>
</dbReference>
<dbReference type="Gene3D" id="1.10.150.20">
    <property type="entry name" value="5' to 3' exonuclease, C-terminal subdomain"/>
    <property type="match status" value="1"/>
</dbReference>
<dbReference type="SUPFAM" id="SSF47781">
    <property type="entry name" value="RuvA domain 2-like"/>
    <property type="match status" value="1"/>
</dbReference>
<dbReference type="OrthoDB" id="10262814at2759"/>
<keyword evidence="3" id="KW-0227">DNA damage</keyword>
<dbReference type="AlphaFoldDB" id="A0A507DEU9"/>
<dbReference type="InterPro" id="IPR011335">
    <property type="entry name" value="Restrct_endonuc-II-like"/>
</dbReference>
<dbReference type="SUPFAM" id="SSF52980">
    <property type="entry name" value="Restriction endonuclease-like"/>
    <property type="match status" value="1"/>
</dbReference>
<dbReference type="GO" id="GO:0006302">
    <property type="term" value="P:double-strand break repair"/>
    <property type="evidence" value="ECO:0007669"/>
    <property type="project" value="UniProtKB-ARBA"/>
</dbReference>
<protein>
    <recommendedName>
        <fullName evidence="7">DNA excision repair protein ERCC-1</fullName>
    </recommendedName>
</protein>
<dbReference type="GO" id="GO:0006289">
    <property type="term" value="P:nucleotide-excision repair"/>
    <property type="evidence" value="ECO:0007669"/>
    <property type="project" value="UniProtKB-ARBA"/>
</dbReference>
<keyword evidence="4" id="KW-0238">DNA-binding</keyword>
<dbReference type="PANTHER" id="PTHR12749">
    <property type="entry name" value="EXCISION REPAIR CROSS-COMPLEMENTING 1 ERCC1"/>
    <property type="match status" value="1"/>
</dbReference>
<evidence type="ECO:0000256" key="2">
    <source>
        <dbReference type="ARBA" id="ARBA00008283"/>
    </source>
</evidence>
<evidence type="ECO:0000256" key="6">
    <source>
        <dbReference type="ARBA" id="ARBA00023242"/>
    </source>
</evidence>
<feature type="domain" description="ERCC1-like central" evidence="9">
    <location>
        <begin position="163"/>
        <end position="275"/>
    </location>
</feature>
<evidence type="ECO:0000313" key="11">
    <source>
        <dbReference type="Proteomes" id="UP000320475"/>
    </source>
</evidence>
<proteinExistence type="inferred from homology"/>
<dbReference type="Pfam" id="PF03834">
    <property type="entry name" value="Rad10"/>
    <property type="match status" value="1"/>
</dbReference>
<feature type="region of interest" description="Disordered" evidence="8">
    <location>
        <begin position="65"/>
        <end position="85"/>
    </location>
</feature>
<keyword evidence="6" id="KW-0539">Nucleus</keyword>
<dbReference type="GO" id="GO:0070914">
    <property type="term" value="P:UV-damage excision repair"/>
    <property type="evidence" value="ECO:0007669"/>
    <property type="project" value="TreeGrafter"/>
</dbReference>
<dbReference type="FunFam" id="3.40.50.10130:FF:000001">
    <property type="entry name" value="DNA excision repair protein ERCC-1"/>
    <property type="match status" value="1"/>
</dbReference>
<dbReference type="NCBIfam" id="TIGR00597">
    <property type="entry name" value="rad10"/>
    <property type="match status" value="1"/>
</dbReference>
<reference evidence="10 11" key="1">
    <citation type="journal article" date="2019" name="Sci. Rep.">
        <title>Comparative genomics of chytrid fungi reveal insights into the obligate biotrophic and pathogenic lifestyle of Synchytrium endobioticum.</title>
        <authorList>
            <person name="van de Vossenberg B.T.L.H."/>
            <person name="Warris S."/>
            <person name="Nguyen H.D.T."/>
            <person name="van Gent-Pelzer M.P.E."/>
            <person name="Joly D.L."/>
            <person name="van de Geest H.C."/>
            <person name="Bonants P.J.M."/>
            <person name="Smith D.S."/>
            <person name="Levesque C.A."/>
            <person name="van der Lee T.A.J."/>
        </authorList>
    </citation>
    <scope>NUCLEOTIDE SEQUENCE [LARGE SCALE GENOMIC DNA]</scope>
    <source>
        <strain evidence="10 11">LEV6574</strain>
    </source>
</reference>
<evidence type="ECO:0000256" key="5">
    <source>
        <dbReference type="ARBA" id="ARBA00023204"/>
    </source>
</evidence>
<comment type="caution">
    <text evidence="10">The sequence shown here is derived from an EMBL/GenBank/DDBJ whole genome shotgun (WGS) entry which is preliminary data.</text>
</comment>
<evidence type="ECO:0000256" key="3">
    <source>
        <dbReference type="ARBA" id="ARBA00022763"/>
    </source>
</evidence>
<dbReference type="InterPro" id="IPR047260">
    <property type="entry name" value="ERCC1-like_central_dom"/>
</dbReference>
<name>A0A507DEU9_9FUNG</name>
<evidence type="ECO:0000256" key="7">
    <source>
        <dbReference type="ARBA" id="ARBA00071993"/>
    </source>
</evidence>
<dbReference type="GO" id="GO:0003684">
    <property type="term" value="F:damaged DNA binding"/>
    <property type="evidence" value="ECO:0007669"/>
    <property type="project" value="InterPro"/>
</dbReference>
<dbReference type="Gene3D" id="3.40.50.10130">
    <property type="match status" value="1"/>
</dbReference>
<feature type="region of interest" description="Disordered" evidence="8">
    <location>
        <begin position="118"/>
        <end position="158"/>
    </location>
</feature>
<dbReference type="InterPro" id="IPR004579">
    <property type="entry name" value="ERCC1/RAD10/SWI10"/>
</dbReference>
<comment type="subcellular location">
    <subcellularLocation>
        <location evidence="1">Nucleus</location>
    </subcellularLocation>
</comment>
<gene>
    <name evidence="10" type="ORF">SeLEV6574_g01234</name>
</gene>
<accession>A0A507DEU9</accession>
<dbReference type="Proteomes" id="UP000320475">
    <property type="component" value="Unassembled WGS sequence"/>
</dbReference>
<feature type="compositionally biased region" description="Low complexity" evidence="8">
    <location>
        <begin position="1"/>
        <end position="14"/>
    </location>
</feature>